<sequence length="245" mass="25518" precursor="true">MGLKVLAVGALLVTAPATAAAMHIMEGFLPKEHAVGWLVATLPFVLFGIRRINQVLTRFPDRKMLLGLAAAFIFVLSALKIPSVAGSSSHPTGVGLSAILFGPAVSSVLSGIVLLFQALLLAHGGLTTWGANNFAMGIAGAFAAWGAFRLALALGCPEKLAVFSAAVLGDWLTYVVTAGQLALAFPDPVGGFAAAYGKFLGIFALTQLPLAICEGLISVVVYNALLRYGEQGIIPLWWKESSLGR</sequence>
<evidence type="ECO:0000256" key="11">
    <source>
        <dbReference type="HAMAP-Rule" id="MF_01462"/>
    </source>
</evidence>
<reference evidence="12 13" key="1">
    <citation type="submission" date="2023-07" db="EMBL/GenBank/DDBJ databases">
        <title>The novel representative of Negativicutes class, Anaeroselena agilis gen. nov. sp. nov.</title>
        <authorList>
            <person name="Prokofeva M.I."/>
            <person name="Elcheninov A.G."/>
            <person name="Klyukina A."/>
            <person name="Kublanov I.V."/>
            <person name="Frolov E.N."/>
            <person name="Podosokorskaya O.A."/>
        </authorList>
    </citation>
    <scope>NUCLEOTIDE SEQUENCE [LARGE SCALE GENOMIC DNA]</scope>
    <source>
        <strain evidence="12 13">4137-cl</strain>
    </source>
</reference>
<comment type="pathway">
    <text evidence="11">Cofactor biosynthesis; adenosylcobalamin biosynthesis.</text>
</comment>
<evidence type="ECO:0000256" key="1">
    <source>
        <dbReference type="ARBA" id="ARBA00004651"/>
    </source>
</evidence>
<keyword evidence="5 11" id="KW-0169">Cobalamin biosynthesis</keyword>
<keyword evidence="2 11" id="KW-0171">Cobalt transport</keyword>
<keyword evidence="13" id="KW-1185">Reference proteome</keyword>
<keyword evidence="11" id="KW-0732">Signal</keyword>
<evidence type="ECO:0000256" key="3">
    <source>
        <dbReference type="ARBA" id="ARBA00022448"/>
    </source>
</evidence>
<evidence type="ECO:0000256" key="9">
    <source>
        <dbReference type="ARBA" id="ARBA00023136"/>
    </source>
</evidence>
<comment type="similarity">
    <text evidence="11">Belongs to the CbiM family.</text>
</comment>
<feature type="transmembrane region" description="Helical" evidence="11">
    <location>
        <begin position="160"/>
        <end position="185"/>
    </location>
</feature>
<feature type="transmembrane region" description="Helical" evidence="11">
    <location>
        <begin position="134"/>
        <end position="154"/>
    </location>
</feature>
<keyword evidence="8 11" id="KW-0406">Ion transport</keyword>
<dbReference type="InterPro" id="IPR018024">
    <property type="entry name" value="CbiM"/>
</dbReference>
<feature type="transmembrane region" description="Helical" evidence="11">
    <location>
        <begin position="197"/>
        <end position="222"/>
    </location>
</feature>
<accession>A0ABU3P3C8</accession>
<dbReference type="RefSeq" id="WP_413781976.1">
    <property type="nucleotide sequence ID" value="NZ_JAUOZS010000001.1"/>
</dbReference>
<comment type="subunit">
    <text evidence="11">Forms an energy-coupling factor (ECF) transporter complex composed of an ATP-binding protein (A component, CbiO), a transmembrane protein (T component, CbiQ) and 2 possible substrate-capture proteins (S components, CbiM and CbiN) of unknown stoichimetry.</text>
</comment>
<keyword evidence="10 11" id="KW-0170">Cobalt</keyword>
<evidence type="ECO:0000256" key="6">
    <source>
        <dbReference type="ARBA" id="ARBA00022692"/>
    </source>
</evidence>
<keyword evidence="9 11" id="KW-0472">Membrane</keyword>
<dbReference type="InterPro" id="IPR002751">
    <property type="entry name" value="CbiM/NikMN"/>
</dbReference>
<dbReference type="HAMAP" id="MF_01462">
    <property type="entry name" value="CbiM"/>
    <property type="match status" value="1"/>
</dbReference>
<comment type="function">
    <text evidence="11">Part of the energy-coupling factor (ECF) transporter complex CbiMNOQ involved in cobalt import.</text>
</comment>
<dbReference type="PANTHER" id="PTHR43627:SF1">
    <property type="entry name" value="COBALT TRANSPORT PROTEIN CBIM"/>
    <property type="match status" value="1"/>
</dbReference>
<evidence type="ECO:0000256" key="5">
    <source>
        <dbReference type="ARBA" id="ARBA00022573"/>
    </source>
</evidence>
<dbReference type="Proteomes" id="UP001254848">
    <property type="component" value="Unassembled WGS sequence"/>
</dbReference>
<keyword evidence="7 11" id="KW-1133">Transmembrane helix</keyword>
<feature type="transmembrane region" description="Helical" evidence="11">
    <location>
        <begin position="64"/>
        <end position="82"/>
    </location>
</feature>
<evidence type="ECO:0000256" key="8">
    <source>
        <dbReference type="ARBA" id="ARBA00023065"/>
    </source>
</evidence>
<keyword evidence="6 11" id="KW-0812">Transmembrane</keyword>
<dbReference type="NCBIfam" id="TIGR00123">
    <property type="entry name" value="cbiM"/>
    <property type="match status" value="1"/>
</dbReference>
<dbReference type="EMBL" id="JAUOZS010000001">
    <property type="protein sequence ID" value="MDT8903521.1"/>
    <property type="molecule type" value="Genomic_DNA"/>
</dbReference>
<organism evidence="12 13">
    <name type="scientific">Anaeroselena agilis</name>
    <dbReference type="NCBI Taxonomy" id="3063788"/>
    <lineage>
        <taxon>Bacteria</taxon>
        <taxon>Bacillati</taxon>
        <taxon>Bacillota</taxon>
        <taxon>Negativicutes</taxon>
        <taxon>Acetonemataceae</taxon>
        <taxon>Anaeroselena</taxon>
    </lineage>
</organism>
<evidence type="ECO:0000256" key="4">
    <source>
        <dbReference type="ARBA" id="ARBA00022475"/>
    </source>
</evidence>
<evidence type="ECO:0000256" key="7">
    <source>
        <dbReference type="ARBA" id="ARBA00022989"/>
    </source>
</evidence>
<feature type="signal peptide" evidence="11">
    <location>
        <begin position="1"/>
        <end position="19"/>
    </location>
</feature>
<evidence type="ECO:0000313" key="12">
    <source>
        <dbReference type="EMBL" id="MDT8903521.1"/>
    </source>
</evidence>
<dbReference type="PANTHER" id="PTHR43627">
    <property type="match status" value="1"/>
</dbReference>
<keyword evidence="3 11" id="KW-0813">Transport</keyword>
<evidence type="ECO:0000256" key="2">
    <source>
        <dbReference type="ARBA" id="ARBA00022426"/>
    </source>
</evidence>
<dbReference type="Pfam" id="PF01891">
    <property type="entry name" value="CbiM"/>
    <property type="match status" value="1"/>
</dbReference>
<dbReference type="NCBIfam" id="NF006184">
    <property type="entry name" value="PRK08319.1"/>
    <property type="match status" value="1"/>
</dbReference>
<feature type="chain" id="PRO_5044936014" description="Cobalt transport protein CbiM" evidence="11">
    <location>
        <begin position="20"/>
        <end position="245"/>
    </location>
</feature>
<evidence type="ECO:0000256" key="10">
    <source>
        <dbReference type="ARBA" id="ARBA00023285"/>
    </source>
</evidence>
<keyword evidence="4 11" id="KW-1003">Cell membrane</keyword>
<evidence type="ECO:0000313" key="13">
    <source>
        <dbReference type="Proteomes" id="UP001254848"/>
    </source>
</evidence>
<dbReference type="Gene3D" id="1.10.1760.20">
    <property type="match status" value="1"/>
</dbReference>
<comment type="subcellular location">
    <subcellularLocation>
        <location evidence="1 11">Cell membrane</location>
        <topology evidence="1 11">Multi-pass membrane protein</topology>
    </subcellularLocation>
</comment>
<protein>
    <recommendedName>
        <fullName evidence="11">Cobalt transport protein CbiM</fullName>
    </recommendedName>
    <alternativeName>
        <fullName evidence="11">Energy-coupling factor transporter probable substrate-capture protein CbiM</fullName>
        <shortName evidence="11">ECF transporter S component CbiM</shortName>
    </alternativeName>
</protein>
<proteinExistence type="inferred from homology"/>
<name>A0ABU3P3C8_9FIRM</name>
<feature type="transmembrane region" description="Helical" evidence="11">
    <location>
        <begin position="94"/>
        <end position="122"/>
    </location>
</feature>
<comment type="caution">
    <text evidence="12">The sequence shown here is derived from an EMBL/GenBank/DDBJ whole genome shotgun (WGS) entry which is preliminary data.</text>
</comment>
<feature type="transmembrane region" description="Helical" evidence="11">
    <location>
        <begin position="35"/>
        <end position="52"/>
    </location>
</feature>
<gene>
    <name evidence="11" type="primary">cbiM</name>
    <name evidence="12" type="ORF">Q4T40_20020</name>
</gene>